<dbReference type="EMBL" id="CP012109">
    <property type="protein sequence ID" value="AKQ63679.1"/>
    <property type="molecule type" value="Genomic_DNA"/>
</dbReference>
<sequence>MNRGVKAARTWIFHVAHSAWRATEEQVPEVYRWVSGKQGQPNYGMPLSA</sequence>
<reference evidence="1 2" key="1">
    <citation type="journal article" date="2016" name="PLoS ONE">
        <title>Complete Genome Sequence and Comparative Genomics of a Novel Myxobacterium Myxococcus hansupus.</title>
        <authorList>
            <person name="Sharma G."/>
            <person name="Narwani T."/>
            <person name="Subramanian S."/>
        </authorList>
    </citation>
    <scope>NUCLEOTIDE SEQUENCE [LARGE SCALE GENOMIC DNA]</scope>
    <source>
        <strain evidence="2">mixupus</strain>
    </source>
</reference>
<dbReference type="PATRIC" id="fig|1297742.4.peg.600"/>
<proteinExistence type="predicted"/>
<organism evidence="1 2">
    <name type="scientific">Pseudomyxococcus hansupus</name>
    <dbReference type="NCBI Taxonomy" id="1297742"/>
    <lineage>
        <taxon>Bacteria</taxon>
        <taxon>Pseudomonadati</taxon>
        <taxon>Myxococcota</taxon>
        <taxon>Myxococcia</taxon>
        <taxon>Myxococcales</taxon>
        <taxon>Cystobacterineae</taxon>
        <taxon>Myxococcaceae</taxon>
        <taxon>Pseudomyxococcus</taxon>
    </lineage>
</organism>
<accession>A0A0H4WLR5</accession>
<evidence type="ECO:0000313" key="1">
    <source>
        <dbReference type="EMBL" id="AKQ63679.1"/>
    </source>
</evidence>
<name>A0A0H4WLR5_9BACT</name>
<dbReference type="KEGG" id="mym:A176_000591"/>
<evidence type="ECO:0000313" key="2">
    <source>
        <dbReference type="Proteomes" id="UP000009026"/>
    </source>
</evidence>
<dbReference type="AlphaFoldDB" id="A0A0H4WLR5"/>
<dbReference type="STRING" id="1297742.A176_000591"/>
<keyword evidence="2" id="KW-1185">Reference proteome</keyword>
<gene>
    <name evidence="1" type="ORF">A176_000591</name>
</gene>
<dbReference type="Proteomes" id="UP000009026">
    <property type="component" value="Chromosome"/>
</dbReference>
<protein>
    <submittedName>
        <fullName evidence="1">Uncharacterized protein</fullName>
    </submittedName>
</protein>